<gene>
    <name evidence="6" type="ORF">BD821_10556</name>
</gene>
<dbReference type="InterPro" id="IPR010045">
    <property type="entry name" value="DeoB"/>
</dbReference>
<dbReference type="AlphaFoldDB" id="A0A2S6FYJ4"/>
<dbReference type="OrthoDB" id="9769930at2"/>
<dbReference type="EMBL" id="PTIS01000005">
    <property type="protein sequence ID" value="PPK48678.1"/>
    <property type="molecule type" value="Genomic_DNA"/>
</dbReference>
<sequence length="402" mass="44225">MGKFMVIVLDGFGIGYMKDVSIVRPQDMGSNTCKHILENSPNLKLKTLERLGLMNALGEEIGLMKFAKGATFGKAELTHFGADTFFGHQEIMGTKPMKPLREPFSKYIDEVYNLLKKEGYDVEYIEGKEAKLLMVNGALTVADNIETDLGQAVNVTASLELMPFTEVLKVGKLVRSIVMVPRVITFGGEGITKEDILNAIEEKPNGFIGVNAPKSGVYNKGYQCRHLGYGVDPNVQVPTILGEASIDVTLLGKVADVVINEKGKSISWVDTAEVLQLTLDEMDKIDTGFICTNVQETDLSGHAENVERYAEKLSIADKYIEKIIEKLKDDDILLIMADHGNDPTVGHSKHTRECVPLLIYGKNVKNANLGTRKTLSDVGATVADFLKVDRPENGESFLNLIR</sequence>
<evidence type="ECO:0000256" key="2">
    <source>
        <dbReference type="ARBA" id="ARBA00022723"/>
    </source>
</evidence>
<evidence type="ECO:0000313" key="6">
    <source>
        <dbReference type="EMBL" id="PPK48678.1"/>
    </source>
</evidence>
<dbReference type="InterPro" id="IPR006124">
    <property type="entry name" value="Metalloenzyme"/>
</dbReference>
<dbReference type="GO" id="GO:0009117">
    <property type="term" value="P:nucleotide metabolic process"/>
    <property type="evidence" value="ECO:0007669"/>
    <property type="project" value="InterPro"/>
</dbReference>
<dbReference type="InterPro" id="IPR024052">
    <property type="entry name" value="Phosphopentomutase_DeoB_cap_sf"/>
</dbReference>
<dbReference type="GO" id="GO:0000287">
    <property type="term" value="F:magnesium ion binding"/>
    <property type="evidence" value="ECO:0007669"/>
    <property type="project" value="InterPro"/>
</dbReference>
<evidence type="ECO:0000256" key="3">
    <source>
        <dbReference type="ARBA" id="ARBA00023211"/>
    </source>
</evidence>
<comment type="similarity">
    <text evidence="1">Belongs to the phosphopentomutase family.</text>
</comment>
<keyword evidence="3" id="KW-0464">Manganese</keyword>
<dbReference type="GO" id="GO:0043094">
    <property type="term" value="P:metabolic compound salvage"/>
    <property type="evidence" value="ECO:0007669"/>
    <property type="project" value="InterPro"/>
</dbReference>
<evidence type="ECO:0000256" key="1">
    <source>
        <dbReference type="ARBA" id="ARBA00010373"/>
    </source>
</evidence>
<dbReference type="PANTHER" id="PTHR21110">
    <property type="entry name" value="PHOSPHOPENTOMUTASE"/>
    <property type="match status" value="1"/>
</dbReference>
<protein>
    <submittedName>
        <fullName evidence="6">Phosphopentomutase</fullName>
    </submittedName>
</protein>
<dbReference type="CDD" id="cd16009">
    <property type="entry name" value="PPM"/>
    <property type="match status" value="1"/>
</dbReference>
<dbReference type="InterPro" id="IPR017850">
    <property type="entry name" value="Alkaline_phosphatase_core_sf"/>
</dbReference>
<dbReference type="PIRSF" id="PIRSF001491">
    <property type="entry name" value="Ppentomutase"/>
    <property type="match status" value="1"/>
</dbReference>
<organism evidence="6 7">
    <name type="scientific">Clostridium algidicarnis DSM 15099</name>
    <dbReference type="NCBI Taxonomy" id="1121295"/>
    <lineage>
        <taxon>Bacteria</taxon>
        <taxon>Bacillati</taxon>
        <taxon>Bacillota</taxon>
        <taxon>Clostridia</taxon>
        <taxon>Eubacteriales</taxon>
        <taxon>Clostridiaceae</taxon>
        <taxon>Clostridium</taxon>
    </lineage>
</organism>
<keyword evidence="4" id="KW-0413">Isomerase</keyword>
<evidence type="ECO:0000259" key="5">
    <source>
        <dbReference type="Pfam" id="PF01676"/>
    </source>
</evidence>
<dbReference type="STRING" id="37659.GCA_000703125_01525"/>
<comment type="caution">
    <text evidence="6">The sequence shown here is derived from an EMBL/GenBank/DDBJ whole genome shotgun (WGS) entry which is preliminary data.</text>
</comment>
<proteinExistence type="inferred from homology"/>
<keyword evidence="2" id="KW-0479">Metal-binding</keyword>
<dbReference type="Pfam" id="PF01676">
    <property type="entry name" value="Metalloenzyme"/>
    <property type="match status" value="1"/>
</dbReference>
<dbReference type="RefSeq" id="WP_104409629.1">
    <property type="nucleotide sequence ID" value="NZ_PTIS01000005.1"/>
</dbReference>
<dbReference type="Gene3D" id="3.30.70.1250">
    <property type="entry name" value="Phosphopentomutase"/>
    <property type="match status" value="1"/>
</dbReference>
<dbReference type="GO" id="GO:0008973">
    <property type="term" value="F:phosphopentomutase activity"/>
    <property type="evidence" value="ECO:0007669"/>
    <property type="project" value="InterPro"/>
</dbReference>
<feature type="domain" description="Metalloenzyme" evidence="5">
    <location>
        <begin position="3"/>
        <end position="389"/>
    </location>
</feature>
<dbReference type="Gene3D" id="3.40.720.10">
    <property type="entry name" value="Alkaline Phosphatase, subunit A"/>
    <property type="match status" value="1"/>
</dbReference>
<dbReference type="NCBIfam" id="NF009049">
    <property type="entry name" value="PRK12383.1"/>
    <property type="match status" value="1"/>
</dbReference>
<dbReference type="Proteomes" id="UP000239863">
    <property type="component" value="Unassembled WGS sequence"/>
</dbReference>
<evidence type="ECO:0000256" key="4">
    <source>
        <dbReference type="ARBA" id="ARBA00023235"/>
    </source>
</evidence>
<reference evidence="6 7" key="1">
    <citation type="submission" date="2018-02" db="EMBL/GenBank/DDBJ databases">
        <title>Genomic Encyclopedia of Archaeal and Bacterial Type Strains, Phase II (KMG-II): from individual species to whole genera.</title>
        <authorList>
            <person name="Goeker M."/>
        </authorList>
    </citation>
    <scope>NUCLEOTIDE SEQUENCE [LARGE SCALE GENOMIC DNA]</scope>
    <source>
        <strain evidence="6 7">DSM 15099</strain>
    </source>
</reference>
<accession>A0A2S6FYJ4</accession>
<name>A0A2S6FYJ4_9CLOT</name>
<dbReference type="GO" id="GO:0005829">
    <property type="term" value="C:cytosol"/>
    <property type="evidence" value="ECO:0007669"/>
    <property type="project" value="TreeGrafter"/>
</dbReference>
<evidence type="ECO:0000313" key="7">
    <source>
        <dbReference type="Proteomes" id="UP000239863"/>
    </source>
</evidence>
<dbReference type="SUPFAM" id="SSF53649">
    <property type="entry name" value="Alkaline phosphatase-like"/>
    <property type="match status" value="1"/>
</dbReference>
<dbReference type="PANTHER" id="PTHR21110:SF0">
    <property type="entry name" value="PHOSPHOPENTOMUTASE"/>
    <property type="match status" value="1"/>
</dbReference>